<gene>
    <name evidence="2" type="ORF">BD626DRAFT_502832</name>
</gene>
<keyword evidence="2" id="KW-0808">Transferase</keyword>
<dbReference type="PANTHER" id="PTHR44167:SF24">
    <property type="entry name" value="SERINE_THREONINE-PROTEIN KINASE CHK2"/>
    <property type="match status" value="1"/>
</dbReference>
<dbReference type="SUPFAM" id="SSF56112">
    <property type="entry name" value="Protein kinase-like (PK-like)"/>
    <property type="match status" value="1"/>
</dbReference>
<keyword evidence="2" id="KW-0418">Kinase</keyword>
<dbReference type="PROSITE" id="PS50011">
    <property type="entry name" value="PROTEIN_KINASE_DOM"/>
    <property type="match status" value="1"/>
</dbReference>
<dbReference type="InterPro" id="IPR000719">
    <property type="entry name" value="Prot_kinase_dom"/>
</dbReference>
<reference evidence="2 3" key="1">
    <citation type="journal article" date="2019" name="New Phytol.">
        <title>Comparative genomics reveals unique wood-decay strategies and fruiting body development in the Schizophyllaceae.</title>
        <authorList>
            <person name="Almasi E."/>
            <person name="Sahu N."/>
            <person name="Krizsan K."/>
            <person name="Balint B."/>
            <person name="Kovacs G.M."/>
            <person name="Kiss B."/>
            <person name="Cseklye J."/>
            <person name="Drula E."/>
            <person name="Henrissat B."/>
            <person name="Nagy I."/>
            <person name="Chovatia M."/>
            <person name="Adam C."/>
            <person name="LaButti K."/>
            <person name="Lipzen A."/>
            <person name="Riley R."/>
            <person name="Grigoriev I.V."/>
            <person name="Nagy L.G."/>
        </authorList>
    </citation>
    <scope>NUCLEOTIDE SEQUENCE [LARGE SCALE GENOMIC DNA]</scope>
    <source>
        <strain evidence="2 3">NL-1724</strain>
    </source>
</reference>
<dbReference type="GO" id="GO:0005524">
    <property type="term" value="F:ATP binding"/>
    <property type="evidence" value="ECO:0007669"/>
    <property type="project" value="InterPro"/>
</dbReference>
<dbReference type="SMART" id="SM00220">
    <property type="entry name" value="S_TKc"/>
    <property type="match status" value="1"/>
</dbReference>
<proteinExistence type="predicted"/>
<dbReference type="InterPro" id="IPR011009">
    <property type="entry name" value="Kinase-like_dom_sf"/>
</dbReference>
<keyword evidence="3" id="KW-1185">Reference proteome</keyword>
<dbReference type="Pfam" id="PF00069">
    <property type="entry name" value="Pkinase"/>
    <property type="match status" value="1"/>
</dbReference>
<dbReference type="Gene3D" id="1.10.510.10">
    <property type="entry name" value="Transferase(Phosphotransferase) domain 1"/>
    <property type="match status" value="1"/>
</dbReference>
<dbReference type="Proteomes" id="UP000320762">
    <property type="component" value="Unassembled WGS sequence"/>
</dbReference>
<dbReference type="GO" id="GO:0004672">
    <property type="term" value="F:protein kinase activity"/>
    <property type="evidence" value="ECO:0007669"/>
    <property type="project" value="InterPro"/>
</dbReference>
<sequence length="346" mass="39908">MAGSDLSGFEKPWVKLYHFLMYRGYRLRPRYDPEYVPTLVRKKRICHEAWYHEPEDEIDIPVPGVLDAVRLADGTKVVLRKAATWRDEVPILQKLKHLQEDTRNHIVPILDTILLPDTDEHVLLVMPFLREYYDPPFSCPAQVIHALSQFLETLEFLHEQNIAHRDFCRRNLMMNSDELVPGGFHFAAAWCDPTGRPGLVVRDRGEVPPVQYFVIDFGLSSCLPSRTSLVTGRFGQDKTVPELSWDVPYNPFKVDIYQLGQVILQDMVNVYSDLEFLRPLAAVMTHANPSYRPDIDEAIAVFQKTVEELPGSVLQQSIHVVDREFGYLLARRPVPRRLCFVIPLEC</sequence>
<evidence type="ECO:0000259" key="1">
    <source>
        <dbReference type="PROSITE" id="PS50011"/>
    </source>
</evidence>
<name>A0A550C8J8_9AGAR</name>
<dbReference type="OrthoDB" id="5987198at2759"/>
<comment type="caution">
    <text evidence="2">The sequence shown here is derived from an EMBL/GenBank/DDBJ whole genome shotgun (WGS) entry which is preliminary data.</text>
</comment>
<evidence type="ECO:0000313" key="3">
    <source>
        <dbReference type="Proteomes" id="UP000320762"/>
    </source>
</evidence>
<dbReference type="EMBL" id="VDMD01000018">
    <property type="protein sequence ID" value="TRM61133.1"/>
    <property type="molecule type" value="Genomic_DNA"/>
</dbReference>
<protein>
    <submittedName>
        <fullName evidence="2">Kinase-like domain-containing protein</fullName>
    </submittedName>
</protein>
<organism evidence="2 3">
    <name type="scientific">Schizophyllum amplum</name>
    <dbReference type="NCBI Taxonomy" id="97359"/>
    <lineage>
        <taxon>Eukaryota</taxon>
        <taxon>Fungi</taxon>
        <taxon>Dikarya</taxon>
        <taxon>Basidiomycota</taxon>
        <taxon>Agaricomycotina</taxon>
        <taxon>Agaricomycetes</taxon>
        <taxon>Agaricomycetidae</taxon>
        <taxon>Agaricales</taxon>
        <taxon>Schizophyllaceae</taxon>
        <taxon>Schizophyllum</taxon>
    </lineage>
</organism>
<dbReference type="PANTHER" id="PTHR44167">
    <property type="entry name" value="OVARIAN-SPECIFIC SERINE/THREONINE-PROTEIN KINASE LOK-RELATED"/>
    <property type="match status" value="1"/>
</dbReference>
<accession>A0A550C8J8</accession>
<dbReference type="AlphaFoldDB" id="A0A550C8J8"/>
<dbReference type="STRING" id="97359.A0A550C8J8"/>
<evidence type="ECO:0000313" key="2">
    <source>
        <dbReference type="EMBL" id="TRM61133.1"/>
    </source>
</evidence>
<feature type="domain" description="Protein kinase" evidence="1">
    <location>
        <begin position="25"/>
        <end position="346"/>
    </location>
</feature>